<dbReference type="InParanoid" id="A0A1D3CSY5"/>
<gene>
    <name evidence="4" type="ORF">cyc_03602</name>
</gene>
<protein>
    <submittedName>
        <fullName evidence="4">Dipeptidyl peptidase iv domain-containing protein</fullName>
    </submittedName>
</protein>
<evidence type="ECO:0000259" key="3">
    <source>
        <dbReference type="Pfam" id="PF00930"/>
    </source>
</evidence>
<accession>A0A1D3CSY5</accession>
<organism evidence="4 5">
    <name type="scientific">Cyclospora cayetanensis</name>
    <dbReference type="NCBI Taxonomy" id="88456"/>
    <lineage>
        <taxon>Eukaryota</taxon>
        <taxon>Sar</taxon>
        <taxon>Alveolata</taxon>
        <taxon>Apicomplexa</taxon>
        <taxon>Conoidasida</taxon>
        <taxon>Coccidia</taxon>
        <taxon>Eucoccidiorida</taxon>
        <taxon>Eimeriorina</taxon>
        <taxon>Eimeriidae</taxon>
        <taxon>Cyclospora</taxon>
    </lineage>
</organism>
<feature type="region of interest" description="Disordered" evidence="1">
    <location>
        <begin position="75"/>
        <end position="156"/>
    </location>
</feature>
<dbReference type="Proteomes" id="UP000095192">
    <property type="component" value="Unassembled WGS sequence"/>
</dbReference>
<feature type="compositionally biased region" description="Basic and acidic residues" evidence="1">
    <location>
        <begin position="350"/>
        <end position="361"/>
    </location>
</feature>
<dbReference type="Pfam" id="PF00326">
    <property type="entry name" value="Peptidase_S9"/>
    <property type="match status" value="1"/>
</dbReference>
<dbReference type="InterPro" id="IPR001375">
    <property type="entry name" value="Peptidase_S9_cat"/>
</dbReference>
<dbReference type="PANTHER" id="PTHR11731:SF193">
    <property type="entry name" value="DIPEPTIDYL PEPTIDASE 9"/>
    <property type="match status" value="1"/>
</dbReference>
<keyword evidence="5" id="KW-1185">Reference proteome</keyword>
<dbReference type="PANTHER" id="PTHR11731">
    <property type="entry name" value="PROTEASE FAMILY S9B,C DIPEPTIDYL-PEPTIDASE IV-RELATED"/>
    <property type="match status" value="1"/>
</dbReference>
<dbReference type="InterPro" id="IPR050278">
    <property type="entry name" value="Serine_Prot_S9B/DPPIV"/>
</dbReference>
<feature type="region of interest" description="Disordered" evidence="1">
    <location>
        <begin position="501"/>
        <end position="533"/>
    </location>
</feature>
<feature type="domain" description="Dipeptidylpeptidase IV N-terminal" evidence="3">
    <location>
        <begin position="300"/>
        <end position="351"/>
    </location>
</feature>
<feature type="domain" description="Peptidase S9 prolyl oligopeptidase catalytic" evidence="2">
    <location>
        <begin position="990"/>
        <end position="1195"/>
    </location>
</feature>
<feature type="compositionally biased region" description="Low complexity" evidence="1">
    <location>
        <begin position="106"/>
        <end position="122"/>
    </location>
</feature>
<dbReference type="InterPro" id="IPR029058">
    <property type="entry name" value="AB_hydrolase_fold"/>
</dbReference>
<dbReference type="VEuPathDB" id="ToxoDB:cyc_03602"/>
<comment type="caution">
    <text evidence="4">The sequence shown here is derived from an EMBL/GenBank/DDBJ whole genome shotgun (WGS) entry which is preliminary data.</text>
</comment>
<dbReference type="VEuPathDB" id="ToxoDB:LOC34620269"/>
<dbReference type="SUPFAM" id="SSF82171">
    <property type="entry name" value="DPP6 N-terminal domain-like"/>
    <property type="match status" value="1"/>
</dbReference>
<feature type="compositionally biased region" description="Polar residues" evidence="1">
    <location>
        <begin position="386"/>
        <end position="397"/>
    </location>
</feature>
<feature type="compositionally biased region" description="Low complexity" evidence="1">
    <location>
        <begin position="136"/>
        <end position="156"/>
    </location>
</feature>
<feature type="compositionally biased region" description="Basic and acidic residues" evidence="1">
    <location>
        <begin position="515"/>
        <end position="531"/>
    </location>
</feature>
<evidence type="ECO:0000259" key="2">
    <source>
        <dbReference type="Pfam" id="PF00326"/>
    </source>
</evidence>
<dbReference type="Pfam" id="PF00930">
    <property type="entry name" value="DPPIV_N"/>
    <property type="match status" value="1"/>
</dbReference>
<dbReference type="GO" id="GO:0008239">
    <property type="term" value="F:dipeptidyl-peptidase activity"/>
    <property type="evidence" value="ECO:0007669"/>
    <property type="project" value="TreeGrafter"/>
</dbReference>
<reference evidence="4 5" key="1">
    <citation type="journal article" date="2016" name="BMC Genomics">
        <title>Comparative genomics reveals Cyclospora cayetanensis possesses coccidia-like metabolism and invasion components but unique surface antigens.</title>
        <authorList>
            <person name="Liu S."/>
            <person name="Wang L."/>
            <person name="Zheng H."/>
            <person name="Xu Z."/>
            <person name="Roellig D.M."/>
            <person name="Li N."/>
            <person name="Frace M.A."/>
            <person name="Tang K."/>
            <person name="Arrowood M.J."/>
            <person name="Moss D.M."/>
            <person name="Zhang L."/>
            <person name="Feng Y."/>
            <person name="Xiao L."/>
        </authorList>
    </citation>
    <scope>NUCLEOTIDE SEQUENCE [LARGE SCALE GENOMIC DNA]</scope>
    <source>
        <strain evidence="4 5">CHN_HEN01</strain>
    </source>
</reference>
<evidence type="ECO:0000313" key="5">
    <source>
        <dbReference type="Proteomes" id="UP000095192"/>
    </source>
</evidence>
<dbReference type="Gene3D" id="2.140.10.30">
    <property type="entry name" value="Dipeptidylpeptidase IV, N-terminal domain"/>
    <property type="match status" value="1"/>
</dbReference>
<dbReference type="GO" id="GO:0008236">
    <property type="term" value="F:serine-type peptidase activity"/>
    <property type="evidence" value="ECO:0007669"/>
    <property type="project" value="InterPro"/>
</dbReference>
<dbReference type="AlphaFoldDB" id="A0A1D3CSY5"/>
<sequence>MDSSASASFWTFAASSASGGSPSSYAFAGGDRVVEELRAGNTSPVLWFCFLADFETGASRVYGFPIRLTAGATTKTATPEKSAALPSSLGSERTKKRPRTEWCSSPAAPADAAAEDTAARATGAEDEDEPKTCNEGSSAAVGVKASAATPTAPAKAGKVELTIEEELQKERMRKRTAGIAKFGWDAQGHRLLLSNARGIWATEAPKAIQTVMRQLPPPSSCSTVETPGKIDAEEEPRQQGPAHAVAQKGDIHLLLPNPEEANATTKTHPTTEPRRKTPHKGGPRCSTSSGGGKPRGIRCRVTASPPECVSGLAEYVAQEEMSRMEGYWWSPDGQFLAFVEFTEAHISPPRQKELGLQKEGEVQQPKKRRLASSPEARKGGLHGSSKVPSSNSNGQSSKGFLVTEEHRFPFSGQPNVKARIAILQVHCTSRLGGKDKPPMASSNSSSYSKVCSGVRYVDLPVSDWNNDFYVARAQWLRLRTWQQLEALKLLSHEEANLLQKQQQSLQRPVPRQRNKKQEHCQRQQHKQEERPPPVLVLQLQDRLQHERNTWVDLHKDFFQLETSLFYTWTSDRHQYNQLYLQHLTRPDVSFRILPEGNGLRVASLLVPPQNYAPFFEASRRAAAATAAAAEGTAGALVPSEVPSADEDDIYFFLRVIPQIPEEVQSNSTSKHNKSSSLAGDLAPLSSHIVCARLKRQTLKSISEDLARSGLAANEHPKVVDLNCPFIFLSNPEVNGQHAAHFCEGLPLWIHTHHSITNPRQLWVRYMPNIRELFDADAREERLYSGCPDTKREEGTTYEDEKLCYTLEAAAEYTHQVLQRQHNEKPRPMEIPMIIRAGLRNFSYLYPQAAGCGQVLFESQHQQTLFLRVLSSLRTPQFFALQQNKHKILGAYYLPDPTTHGPPPYRGVVACYGGPSVQFVSNSWELRTDPRANALARLGIAYHPNAYTPGYRLKRSTECAYLSSRNFYGLVITLKHRVCRALNPIVLLCLLVIKTDNRGSHSRTSSFEKSICLLLGHREAEDQAAACKHLSNEGLLMLNKSSENSSIEGDRELTKGVGIYGVSYGGFLSCMAHFLHPEIFSAAFIVAPVTFWEGYSTHYSERYLSLPSLNPSGYCLSSVLPFVPTQRQPGGRILLMHGAADENVLLQHSLVLVDALIKQQVPFEFVCLPSSRHGPSSPPDVAHLRTRLLTFFAEALLPKEKRPGPPNVQSVQ</sequence>
<evidence type="ECO:0000256" key="1">
    <source>
        <dbReference type="SAM" id="MobiDB-lite"/>
    </source>
</evidence>
<proteinExistence type="predicted"/>
<dbReference type="InterPro" id="IPR002469">
    <property type="entry name" value="Peptidase_S9B_N"/>
</dbReference>
<feature type="region of interest" description="Disordered" evidence="1">
    <location>
        <begin position="349"/>
        <end position="397"/>
    </location>
</feature>
<feature type="region of interest" description="Disordered" evidence="1">
    <location>
        <begin position="261"/>
        <end position="301"/>
    </location>
</feature>
<dbReference type="EMBL" id="JROU02002071">
    <property type="protein sequence ID" value="OEH74302.1"/>
    <property type="molecule type" value="Genomic_DNA"/>
</dbReference>
<dbReference type="Gene3D" id="3.40.50.1820">
    <property type="entry name" value="alpha/beta hydrolase"/>
    <property type="match status" value="1"/>
</dbReference>
<dbReference type="SUPFAM" id="SSF53474">
    <property type="entry name" value="alpha/beta-Hydrolases"/>
    <property type="match status" value="1"/>
</dbReference>
<dbReference type="GO" id="GO:0006508">
    <property type="term" value="P:proteolysis"/>
    <property type="evidence" value="ECO:0007669"/>
    <property type="project" value="InterPro"/>
</dbReference>
<name>A0A1D3CSY5_9EIME</name>
<evidence type="ECO:0000313" key="4">
    <source>
        <dbReference type="EMBL" id="OEH74302.1"/>
    </source>
</evidence>